<sequence>MSDSMDSISGTTPQQKLVKSSSLLDKFHQIGIAVQGLAQSQQIIFTALKFMTQRDLSTPNLPTIKFKDPPVFMGKTEDLEDFLMAIHNGIKMQRHAFTRRWNI</sequence>
<dbReference type="EMBL" id="KN837482">
    <property type="protein sequence ID" value="KIJ24506.1"/>
    <property type="molecule type" value="Genomic_DNA"/>
</dbReference>
<keyword evidence="2" id="KW-1185">Reference proteome</keyword>
<evidence type="ECO:0000313" key="1">
    <source>
        <dbReference type="EMBL" id="KIJ24506.1"/>
    </source>
</evidence>
<accession>A0A0C9UGE8</accession>
<proteinExistence type="predicted"/>
<protein>
    <submittedName>
        <fullName evidence="1">Uncharacterized protein</fullName>
    </submittedName>
</protein>
<name>A0A0C9UGE8_SPHS4</name>
<organism evidence="1 2">
    <name type="scientific">Sphaerobolus stellatus (strain SS14)</name>
    <dbReference type="NCBI Taxonomy" id="990650"/>
    <lineage>
        <taxon>Eukaryota</taxon>
        <taxon>Fungi</taxon>
        <taxon>Dikarya</taxon>
        <taxon>Basidiomycota</taxon>
        <taxon>Agaricomycotina</taxon>
        <taxon>Agaricomycetes</taxon>
        <taxon>Phallomycetidae</taxon>
        <taxon>Geastrales</taxon>
        <taxon>Sphaerobolaceae</taxon>
        <taxon>Sphaerobolus</taxon>
    </lineage>
</organism>
<reference evidence="1 2" key="1">
    <citation type="submission" date="2014-06" db="EMBL/GenBank/DDBJ databases">
        <title>Evolutionary Origins and Diversification of the Mycorrhizal Mutualists.</title>
        <authorList>
            <consortium name="DOE Joint Genome Institute"/>
            <consortium name="Mycorrhizal Genomics Consortium"/>
            <person name="Kohler A."/>
            <person name="Kuo A."/>
            <person name="Nagy L.G."/>
            <person name="Floudas D."/>
            <person name="Copeland A."/>
            <person name="Barry K.W."/>
            <person name="Cichocki N."/>
            <person name="Veneault-Fourrey C."/>
            <person name="LaButti K."/>
            <person name="Lindquist E.A."/>
            <person name="Lipzen A."/>
            <person name="Lundell T."/>
            <person name="Morin E."/>
            <person name="Murat C."/>
            <person name="Riley R."/>
            <person name="Ohm R."/>
            <person name="Sun H."/>
            <person name="Tunlid A."/>
            <person name="Henrissat B."/>
            <person name="Grigoriev I.V."/>
            <person name="Hibbett D.S."/>
            <person name="Martin F."/>
        </authorList>
    </citation>
    <scope>NUCLEOTIDE SEQUENCE [LARGE SCALE GENOMIC DNA]</scope>
    <source>
        <strain evidence="1 2">SS14</strain>
    </source>
</reference>
<gene>
    <name evidence="1" type="ORF">M422DRAFT_274679</name>
</gene>
<dbReference type="AlphaFoldDB" id="A0A0C9UGE8"/>
<evidence type="ECO:0000313" key="2">
    <source>
        <dbReference type="Proteomes" id="UP000054279"/>
    </source>
</evidence>
<dbReference type="HOGENOM" id="CLU_2265438_0_0_1"/>
<dbReference type="Proteomes" id="UP000054279">
    <property type="component" value="Unassembled WGS sequence"/>
</dbReference>